<dbReference type="AlphaFoldDB" id="A0A3D4V565"/>
<name>A0A3D4V565_9BACT</name>
<dbReference type="EMBL" id="DPIY01000002">
    <property type="protein sequence ID" value="HCT55934.1"/>
    <property type="molecule type" value="Genomic_DNA"/>
</dbReference>
<protein>
    <submittedName>
        <fullName evidence="1">Uncharacterized protein</fullName>
    </submittedName>
</protein>
<accession>A0A3D4V565</accession>
<evidence type="ECO:0000313" key="1">
    <source>
        <dbReference type="EMBL" id="HCT55934.1"/>
    </source>
</evidence>
<organism evidence="1 2">
    <name type="scientific">Gemmatimonas aurantiaca</name>
    <dbReference type="NCBI Taxonomy" id="173480"/>
    <lineage>
        <taxon>Bacteria</taxon>
        <taxon>Pseudomonadati</taxon>
        <taxon>Gemmatimonadota</taxon>
        <taxon>Gemmatimonadia</taxon>
        <taxon>Gemmatimonadales</taxon>
        <taxon>Gemmatimonadaceae</taxon>
        <taxon>Gemmatimonas</taxon>
    </lineage>
</organism>
<dbReference type="Proteomes" id="UP000264071">
    <property type="component" value="Unassembled WGS sequence"/>
</dbReference>
<gene>
    <name evidence="1" type="ORF">DGD08_01835</name>
</gene>
<sequence>MSWACTVMDGWTSAGGRPLADLGVALDGTELVRDITGRGGAQLVLLAEIAWPWLEGRPVIRIDRRERNDYVEMRCVGRQRATLGPEGLQCIATLRPRVYELSDSDVIREFLGGRWVYSFDVRATVREVLERFVFTNLVSDRLDGIVLGSVLETEPLQWAWKRQTRGELLEQVLDRGVCEPRWSYRPDGREQLDLVSDLGIEAEIVPLRYGDRLARLGINEDTQALPTLYRLAGDAVTPDSEAASFAENAWRVASVGAPSGGLVAVELREITGTRSPILQDGMWAGHPALRLDPCWLQRAEGLVRMPIEASSASASTVTVAAAQAPAVGEIVSLVADGIGTPLELIPLPASIARWGYAVGDQEVPGGRPERQYLVNAGHENGLTGWEAFGFVPATGVAVQRDEMGVSFSFRANGSRAGGTGTGTPMLVDGITPPGRRILAHDRITQEGWSSALTAAAIPDANGALSVPLASGLPAPMADNDAIRMRRLETAALAIVAGTPHSSGRLHLDVGNAALAQRLAAFARCDRYGGGAPGDLRLVGPSGERFDGNLVALDIHEDDAEVLVARYAAYGAGAEYPPIVALGTNVQVVSAHRLRIYTADHTMTGTLLFDFVRHGGGVNLPEWLWHPGGGSVLRFIGTIVGGGVFAGAPYLEADLIGAPAALDFVGLTGAVAGVPLFDGEGRWIGNEQRIYVYGDAWAGSCALTWLRETRTMRVSGAHSGGATTLNLKPIAALATHNWSGADTLHTPDRSFVVGGIGTWLADGTVSVPCTVPGGVTVRAGTRVWSGWHGVGPADAWMVVAATVVGPASAILVRGGDRYPSAWDGVSTAPTALYRVPSETVFELDGNVLEVASTVTSDGSGAASLVLTAPNGAPVPNDALLHITRPVVLGPTDRQTGGLLRLMCAVGGSGEIFGFTPGWRSPQCWFHVMPGATRTITLRSQFRLSMADWYAGEGPSCAIEDAALQILGWGALGDDGILIDTEAGTVTVIAQAVISASGWYRARLCGGPTSDASKWVLHDESMFYAGDAKDAPYTRDSYPSKMLLRCAPLFDERAQPRVQDSVDIEELSTMFAAAIGLTGMIPPLVLGGRVHIEELDRLERLTTIVERPGVPVARVEIGQVGRDGARLLGETVLAGNVGGVR</sequence>
<evidence type="ECO:0000313" key="2">
    <source>
        <dbReference type="Proteomes" id="UP000264071"/>
    </source>
</evidence>
<comment type="caution">
    <text evidence="1">The sequence shown here is derived from an EMBL/GenBank/DDBJ whole genome shotgun (WGS) entry which is preliminary data.</text>
</comment>
<reference evidence="1 2" key="1">
    <citation type="journal article" date="2018" name="Nat. Biotechnol.">
        <title>A standardized bacterial taxonomy based on genome phylogeny substantially revises the tree of life.</title>
        <authorList>
            <person name="Parks D.H."/>
            <person name="Chuvochina M."/>
            <person name="Waite D.W."/>
            <person name="Rinke C."/>
            <person name="Skarshewski A."/>
            <person name="Chaumeil P.A."/>
            <person name="Hugenholtz P."/>
        </authorList>
    </citation>
    <scope>NUCLEOTIDE SEQUENCE [LARGE SCALE GENOMIC DNA]</scope>
    <source>
        <strain evidence="1">UBA8844</strain>
    </source>
</reference>
<proteinExistence type="predicted"/>